<comment type="similarity">
    <text evidence="1">Belongs to the EFR3 family.</text>
</comment>
<dbReference type="EMBL" id="JARBDR010000813">
    <property type="protein sequence ID" value="KAJ8306178.1"/>
    <property type="molecule type" value="Genomic_DNA"/>
</dbReference>
<proteinExistence type="inferred from homology"/>
<name>A0ABQ9ESD5_TEGGR</name>
<organism evidence="2 3">
    <name type="scientific">Tegillarca granosa</name>
    <name type="common">Malaysian cockle</name>
    <name type="synonym">Anadara granosa</name>
    <dbReference type="NCBI Taxonomy" id="220873"/>
    <lineage>
        <taxon>Eukaryota</taxon>
        <taxon>Metazoa</taxon>
        <taxon>Spiralia</taxon>
        <taxon>Lophotrochozoa</taxon>
        <taxon>Mollusca</taxon>
        <taxon>Bivalvia</taxon>
        <taxon>Autobranchia</taxon>
        <taxon>Pteriomorphia</taxon>
        <taxon>Arcoida</taxon>
        <taxon>Arcoidea</taxon>
        <taxon>Arcidae</taxon>
        <taxon>Tegillarca</taxon>
    </lineage>
</organism>
<dbReference type="SUPFAM" id="SSF48371">
    <property type="entry name" value="ARM repeat"/>
    <property type="match status" value="1"/>
</dbReference>
<keyword evidence="3" id="KW-1185">Reference proteome</keyword>
<gene>
    <name evidence="2" type="ORF">KUTeg_016723</name>
</gene>
<dbReference type="PANTHER" id="PTHR12444">
    <property type="entry name" value="PROTEIN EFR3 HOMOLOG CMP44E"/>
    <property type="match status" value="1"/>
</dbReference>
<sequence>MAGCCGCFAALKPRYKRLVDDIFPVNSEDGLVKNNMDKLTFYAMTSPEKLDRIGHFVVIAMDALDQLLVSCHSHSLNLFVESYLKMVQKLLECEEPDLQVLATQSFMKFANIEEDNPSYHRRYDFFISKFSEIIRTAGLRGLQGIVRKTITDDLQVNIWENVHMDKIIPSILYNMHNPDFMSVDLESPKDEEHPAYIAETVFRDLICRASYGNVKSTLRPILIHIDNHQLWVPNEFAIKCFKIIMYSVQQQYGYLVIQTLMSHLDKHVKSDPSIKTSIINVLYESVIISAGGSIDVKRILKLLHVLQMFCNILLIVFHTYWLTSSCIRISVDNKSSEENQRNKEKKFEEAVINTIGEFANNLPDYQKIEIMMFIMAKFPQFGNEDLGFGTMDTQLQTMLLKTLLKTVTMANTFPPEFLQPLLRISLLEDPIMRLIVQEILHTLIDRHDNTNKLLRIVIPKDISQLRLMLEKVQRQDSMFMKKNNVQFYWSILENVMMESNKVDNFEALYCTMCLISIEMGGDDILLELLRLGLDVQQIALDNHLPLTHQCAIHGLVAAFLNLVSQLMSLPPLCQYVSEVIETRRREAKYLLPDFAFNRTNRPTRYSSIKIM</sequence>
<evidence type="ECO:0000313" key="2">
    <source>
        <dbReference type="EMBL" id="KAJ8306178.1"/>
    </source>
</evidence>
<comment type="caution">
    <text evidence="2">The sequence shown here is derived from an EMBL/GenBank/DDBJ whole genome shotgun (WGS) entry which is preliminary data.</text>
</comment>
<accession>A0ABQ9ESD5</accession>
<dbReference type="Proteomes" id="UP001217089">
    <property type="component" value="Unassembled WGS sequence"/>
</dbReference>
<dbReference type="InterPro" id="IPR049152">
    <property type="entry name" value="EFR3-like_ARM"/>
</dbReference>
<dbReference type="Pfam" id="PF21052">
    <property type="entry name" value="EFR3_ARM"/>
    <property type="match status" value="1"/>
</dbReference>
<dbReference type="InterPro" id="IPR016024">
    <property type="entry name" value="ARM-type_fold"/>
</dbReference>
<protein>
    <submittedName>
        <fullName evidence="2">Uncharacterized protein</fullName>
    </submittedName>
</protein>
<evidence type="ECO:0000256" key="1">
    <source>
        <dbReference type="ARBA" id="ARBA00010216"/>
    </source>
</evidence>
<dbReference type="InterPro" id="IPR051851">
    <property type="entry name" value="EFR3_Homologs"/>
</dbReference>
<dbReference type="PANTHER" id="PTHR12444:SF8">
    <property type="entry name" value="PROTEIN EFR3 HOMOLOG CMP44E"/>
    <property type="match status" value="1"/>
</dbReference>
<reference evidence="2 3" key="1">
    <citation type="submission" date="2022-12" db="EMBL/GenBank/DDBJ databases">
        <title>Chromosome-level genome of Tegillarca granosa.</title>
        <authorList>
            <person name="Kim J."/>
        </authorList>
    </citation>
    <scope>NUCLEOTIDE SEQUENCE [LARGE SCALE GENOMIC DNA]</scope>
    <source>
        <strain evidence="2">Teg-2019</strain>
        <tissue evidence="2">Adductor muscle</tissue>
    </source>
</reference>
<evidence type="ECO:0000313" key="3">
    <source>
        <dbReference type="Proteomes" id="UP001217089"/>
    </source>
</evidence>